<feature type="domain" description="N-acetyltransferase" evidence="5">
    <location>
        <begin position="4"/>
        <end position="160"/>
    </location>
</feature>
<feature type="binding site" evidence="4">
    <location>
        <begin position="81"/>
        <end position="83"/>
    </location>
    <ligand>
        <name>acetyl-CoA</name>
        <dbReference type="ChEBI" id="CHEBI:57288"/>
    </ligand>
</feature>
<dbReference type="PROSITE" id="PS51186">
    <property type="entry name" value="GNAT"/>
    <property type="match status" value="1"/>
</dbReference>
<comment type="subunit">
    <text evidence="4">Homohexamer; trimer of dimers.</text>
</comment>
<feature type="binding site" evidence="4">
    <location>
        <begin position="89"/>
        <end position="94"/>
    </location>
    <ligand>
        <name>acetyl-CoA</name>
        <dbReference type="ChEBI" id="CHEBI:57288"/>
    </ligand>
</feature>
<comment type="similarity">
    <text evidence="1 4">Belongs to the acetyltransferase Eis family.</text>
</comment>
<keyword evidence="3 4" id="KW-0012">Acyltransferase</keyword>
<dbReference type="RefSeq" id="WP_344021246.1">
    <property type="nucleotide sequence ID" value="NZ_BAAABX010000014.1"/>
</dbReference>
<dbReference type="InterPro" id="IPR051554">
    <property type="entry name" value="Acetyltransferase_Eis"/>
</dbReference>
<dbReference type="CDD" id="cd04301">
    <property type="entry name" value="NAT_SF"/>
    <property type="match status" value="1"/>
</dbReference>
<dbReference type="HAMAP" id="MF_01812">
    <property type="entry name" value="Eis"/>
    <property type="match status" value="1"/>
</dbReference>
<name>A0ABN0YGU7_9ACTN</name>
<dbReference type="PANTHER" id="PTHR37817">
    <property type="entry name" value="N-ACETYLTRANSFERASE EIS"/>
    <property type="match status" value="1"/>
</dbReference>
<dbReference type="Proteomes" id="UP001500879">
    <property type="component" value="Unassembled WGS sequence"/>
</dbReference>
<reference evidence="6 7" key="1">
    <citation type="journal article" date="2019" name="Int. J. Syst. Evol. Microbiol.">
        <title>The Global Catalogue of Microorganisms (GCM) 10K type strain sequencing project: providing services to taxonomists for standard genome sequencing and annotation.</title>
        <authorList>
            <consortium name="The Broad Institute Genomics Platform"/>
            <consortium name="The Broad Institute Genome Sequencing Center for Infectious Disease"/>
            <person name="Wu L."/>
            <person name="Ma J."/>
        </authorList>
    </citation>
    <scope>NUCLEOTIDE SEQUENCE [LARGE SCALE GENOMIC DNA]</scope>
    <source>
        <strain evidence="6 7">JCM 4788</strain>
    </source>
</reference>
<protein>
    <submittedName>
        <fullName evidence="6">GNAT family N-acetyltransferase</fullName>
    </submittedName>
</protein>
<keyword evidence="2 4" id="KW-0808">Transferase</keyword>
<dbReference type="Pfam" id="PF17668">
    <property type="entry name" value="Acetyltransf_17"/>
    <property type="match status" value="1"/>
</dbReference>
<dbReference type="Pfam" id="PF13527">
    <property type="entry name" value="Acetyltransf_9"/>
    <property type="match status" value="1"/>
</dbReference>
<feature type="active site" description="Proton acceptor; via carboxylate" evidence="4">
    <location>
        <position position="408"/>
    </location>
</feature>
<dbReference type="InterPro" id="IPR036527">
    <property type="entry name" value="SCP2_sterol-bd_dom_sf"/>
</dbReference>
<evidence type="ECO:0000313" key="6">
    <source>
        <dbReference type="EMBL" id="GAA0395097.1"/>
    </source>
</evidence>
<dbReference type="PANTHER" id="PTHR37817:SF1">
    <property type="entry name" value="N-ACETYLTRANSFERASE EIS"/>
    <property type="match status" value="1"/>
</dbReference>
<dbReference type="EMBL" id="BAAABX010000014">
    <property type="protein sequence ID" value="GAA0395097.1"/>
    <property type="molecule type" value="Genomic_DNA"/>
</dbReference>
<accession>A0ABN0YGU7</accession>
<evidence type="ECO:0000256" key="1">
    <source>
        <dbReference type="ARBA" id="ARBA00009213"/>
    </source>
</evidence>
<organism evidence="6 7">
    <name type="scientific">Streptomyces luteireticuli</name>
    <dbReference type="NCBI Taxonomy" id="173858"/>
    <lineage>
        <taxon>Bacteria</taxon>
        <taxon>Bacillati</taxon>
        <taxon>Actinomycetota</taxon>
        <taxon>Actinomycetes</taxon>
        <taxon>Kitasatosporales</taxon>
        <taxon>Streptomycetaceae</taxon>
        <taxon>Streptomyces</taxon>
    </lineage>
</organism>
<dbReference type="Pfam" id="PF13530">
    <property type="entry name" value="SCP2_2"/>
    <property type="match status" value="1"/>
</dbReference>
<dbReference type="InterPro" id="IPR025559">
    <property type="entry name" value="Eis_dom"/>
</dbReference>
<evidence type="ECO:0000259" key="5">
    <source>
        <dbReference type="PROSITE" id="PS51186"/>
    </source>
</evidence>
<dbReference type="InterPro" id="IPR016181">
    <property type="entry name" value="Acyl_CoA_acyltransferase"/>
</dbReference>
<evidence type="ECO:0000256" key="4">
    <source>
        <dbReference type="HAMAP-Rule" id="MF_01812"/>
    </source>
</evidence>
<sequence>MTTLEFRTLPKAHLDRALDLADLAFHGNPEDEEREKHREYLRRCDRVGAYDGDELVGILGAFPLALSVPGGELPCAGATFVAVAPTHRRRGILSGMLAELWRRCADRGRPLAALWVSQAAIYGRFGCAPATYGYTVEIDSGRPLALRTAPADLPLRLVAPEKAPGAVGPVHAAQRALRAGRVARDDYWWRAQVLPETDEDNDELGPPRVVTIGTPPVGYTVYRTESGDDEPGAPGGVVHVLELEAETPAAAAALWQYLASIDLTSKVRAWGRPLDDPLLLLAADRDQVRVTQEFPALWLRLVDVAAALEARSWAAPCDLVLDLTDDALPANAGRHRLAAGPAGAALTRTDDAPDLALDVRELAACYLGGTELRHLVRAGLVTEHTPGAAAALDAALRTAYLPHTTDEF</sequence>
<proteinExistence type="inferred from homology"/>
<dbReference type="Gene3D" id="3.40.630.30">
    <property type="match status" value="2"/>
</dbReference>
<dbReference type="Gene3D" id="3.30.1050.10">
    <property type="entry name" value="SCP2 sterol-binding domain"/>
    <property type="match status" value="1"/>
</dbReference>
<evidence type="ECO:0000313" key="7">
    <source>
        <dbReference type="Proteomes" id="UP001500879"/>
    </source>
</evidence>
<dbReference type="InterPro" id="IPR041380">
    <property type="entry name" value="Acetyltransf_17"/>
</dbReference>
<dbReference type="InterPro" id="IPR022902">
    <property type="entry name" value="NAcTrfase_Eis"/>
</dbReference>
<keyword evidence="7" id="KW-1185">Reference proteome</keyword>
<feature type="active site" description="Proton donor" evidence="4">
    <location>
        <position position="122"/>
    </location>
</feature>
<dbReference type="SUPFAM" id="SSF55729">
    <property type="entry name" value="Acyl-CoA N-acyltransferases (Nat)"/>
    <property type="match status" value="1"/>
</dbReference>
<gene>
    <name evidence="6" type="ORF">GCM10010357_15100</name>
</gene>
<evidence type="ECO:0000256" key="3">
    <source>
        <dbReference type="ARBA" id="ARBA00023315"/>
    </source>
</evidence>
<comment type="caution">
    <text evidence="4">Lacks conserved residue(s) required for the propagation of feature annotation.</text>
</comment>
<comment type="caution">
    <text evidence="6">The sequence shown here is derived from an EMBL/GenBank/DDBJ whole genome shotgun (WGS) entry which is preliminary data.</text>
</comment>
<evidence type="ECO:0000256" key="2">
    <source>
        <dbReference type="ARBA" id="ARBA00022679"/>
    </source>
</evidence>
<dbReference type="NCBIfam" id="NF002367">
    <property type="entry name" value="PRK01346.1-4"/>
    <property type="match status" value="1"/>
</dbReference>
<dbReference type="SUPFAM" id="SSF55718">
    <property type="entry name" value="SCP-like"/>
    <property type="match status" value="1"/>
</dbReference>
<dbReference type="InterPro" id="IPR000182">
    <property type="entry name" value="GNAT_dom"/>
</dbReference>